<dbReference type="InParanoid" id="D6RLB1"/>
<dbReference type="HOGENOM" id="CLU_009958_4_2_1"/>
<dbReference type="VEuPathDB" id="FungiDB:CC1G_14093"/>
<dbReference type="EMBL" id="AACS02000003">
    <property type="protein sequence ID" value="EFI28067.1"/>
    <property type="molecule type" value="Genomic_DNA"/>
</dbReference>
<name>D6RLB1_COPC7</name>
<dbReference type="eggNOG" id="KOG0101">
    <property type="taxonomic scope" value="Eukaryota"/>
</dbReference>
<comment type="caution">
    <text evidence="2">The sequence shown here is derived from an EMBL/GenBank/DDBJ whole genome shotgun (WGS) entry which is preliminary data.</text>
</comment>
<dbReference type="GeneID" id="9378824"/>
<dbReference type="STRING" id="240176.D6RLB1"/>
<dbReference type="PANTHER" id="PTHR14187:SF5">
    <property type="entry name" value="HEAT SHOCK 70 KDA PROTEIN 12A"/>
    <property type="match status" value="1"/>
</dbReference>
<dbReference type="SUPFAM" id="SSF53067">
    <property type="entry name" value="Actin-like ATPase domain"/>
    <property type="match status" value="2"/>
</dbReference>
<dbReference type="AlphaFoldDB" id="D6RLB1"/>
<dbReference type="RefSeq" id="XP_002911561.1">
    <property type="nucleotide sequence ID" value="XM_002911515.1"/>
</dbReference>
<evidence type="ECO:0000256" key="1">
    <source>
        <dbReference type="SAM" id="MobiDB-lite"/>
    </source>
</evidence>
<sequence length="606" mass="68378">MLKEPYAGSTRKLVLAFDVGTTFSGVSYSVLDPGEVPVIHTVTRFPCQEQVGGDSKIPTIIYYDEDDKVVAAGAEAIREGIEAIAEDEGWTKAEFKLHIRPRRMAATLQNVPQIPSLPPNRTAVQVFSDFLRYLYECTKRYIQETEVNGRTLWESLEGSIHFVLTHPNGWEGYQQSQLRRASVLAQLIPDTTEGHDRVSFVTEGEASLHFCLLSGLEERLKKSDKGVLIIDAGGGTIDLSAYRYRAEKESFEEIAASRCLFQGSVFVTARAKQYLQDFLKESQFAEDLDDIVRGFDKRAKHTFRDENQTQFIKVGMPRVHEPLLNIRSGQLKLQGSTMAKFFQPSIMALTSTIEDLLATSNYPITAAVLVGGFAASDWLYRKLEQRLSNEGIELWRPDRHTNKAVSNGGVSFHLNSVVKARISRAAYGARLFVEYCNGLAEHRQLEHLVIQHPISGIKGIPELFDTILKRNVQVYETQEFRRTYHLTHVKSQGPLNRKTSETIVRYTGTSELPLWREAPDPEAYSTVCRIEADLSAVIPQKRYNSVTLEPYTTRKYHIVILFGRTELKAQFAWTENGVEKRTPAQIIYEPDDETSPSPELPGPGLN</sequence>
<gene>
    <name evidence="2" type="ORF">CC1G_14093</name>
</gene>
<dbReference type="Gene3D" id="3.90.640.10">
    <property type="entry name" value="Actin, Chain A, domain 4"/>
    <property type="match status" value="1"/>
</dbReference>
<dbReference type="InterPro" id="IPR043129">
    <property type="entry name" value="ATPase_NBD"/>
</dbReference>
<evidence type="ECO:0000313" key="2">
    <source>
        <dbReference type="EMBL" id="EFI28067.1"/>
    </source>
</evidence>
<proteinExistence type="predicted"/>
<accession>D6RLB1</accession>
<keyword evidence="3" id="KW-1185">Reference proteome</keyword>
<dbReference type="CDD" id="cd10170">
    <property type="entry name" value="ASKHA_NBD_HSP70"/>
    <property type="match status" value="1"/>
</dbReference>
<dbReference type="KEGG" id="cci:CC1G_14093"/>
<feature type="region of interest" description="Disordered" evidence="1">
    <location>
        <begin position="583"/>
        <end position="606"/>
    </location>
</feature>
<reference evidence="2 3" key="1">
    <citation type="journal article" date="2010" name="Proc. Natl. Acad. Sci. U.S.A.">
        <title>Insights into evolution of multicellular fungi from the assembled chromosomes of the mushroom Coprinopsis cinerea (Coprinus cinereus).</title>
        <authorList>
            <person name="Stajich J.E."/>
            <person name="Wilke S.K."/>
            <person name="Ahren D."/>
            <person name="Au C.H."/>
            <person name="Birren B.W."/>
            <person name="Borodovsky M."/>
            <person name="Burns C."/>
            <person name="Canback B."/>
            <person name="Casselton L.A."/>
            <person name="Cheng C.K."/>
            <person name="Deng J."/>
            <person name="Dietrich F.S."/>
            <person name="Fargo D.C."/>
            <person name="Farman M.L."/>
            <person name="Gathman A.C."/>
            <person name="Goldberg J."/>
            <person name="Guigo R."/>
            <person name="Hoegger P.J."/>
            <person name="Hooker J.B."/>
            <person name="Huggins A."/>
            <person name="James T.Y."/>
            <person name="Kamada T."/>
            <person name="Kilaru S."/>
            <person name="Kodira C."/>
            <person name="Kues U."/>
            <person name="Kupfer D."/>
            <person name="Kwan H.S."/>
            <person name="Lomsadze A."/>
            <person name="Li W."/>
            <person name="Lilly W.W."/>
            <person name="Ma L.J."/>
            <person name="Mackey A.J."/>
            <person name="Manning G."/>
            <person name="Martin F."/>
            <person name="Muraguchi H."/>
            <person name="Natvig D.O."/>
            <person name="Palmerini H."/>
            <person name="Ramesh M.A."/>
            <person name="Rehmeyer C.J."/>
            <person name="Roe B.A."/>
            <person name="Shenoy N."/>
            <person name="Stanke M."/>
            <person name="Ter-Hovhannisyan V."/>
            <person name="Tunlid A."/>
            <person name="Velagapudi R."/>
            <person name="Vision T.J."/>
            <person name="Zeng Q."/>
            <person name="Zolan M.E."/>
            <person name="Pukkila P.J."/>
        </authorList>
    </citation>
    <scope>NUCLEOTIDE SEQUENCE [LARGE SCALE GENOMIC DNA]</scope>
    <source>
        <strain evidence="3">Okayama-7 / 130 / ATCC MYA-4618 / FGSC 9003</strain>
    </source>
</reference>
<protein>
    <submittedName>
        <fullName evidence="2">Uncharacterized protein</fullName>
    </submittedName>
</protein>
<dbReference type="Proteomes" id="UP000001861">
    <property type="component" value="Unassembled WGS sequence"/>
</dbReference>
<dbReference type="OMA" id="EWRTKYD"/>
<dbReference type="Gene3D" id="3.30.420.40">
    <property type="match status" value="2"/>
</dbReference>
<dbReference type="PANTHER" id="PTHR14187">
    <property type="entry name" value="ALPHA KINASE/ELONGATION FACTOR 2 KINASE"/>
    <property type="match status" value="1"/>
</dbReference>
<evidence type="ECO:0000313" key="3">
    <source>
        <dbReference type="Proteomes" id="UP000001861"/>
    </source>
</evidence>
<organism evidence="2 3">
    <name type="scientific">Coprinopsis cinerea (strain Okayama-7 / 130 / ATCC MYA-4618 / FGSC 9003)</name>
    <name type="common">Inky cap fungus</name>
    <name type="synonym">Hormographiella aspergillata</name>
    <dbReference type="NCBI Taxonomy" id="240176"/>
    <lineage>
        <taxon>Eukaryota</taxon>
        <taxon>Fungi</taxon>
        <taxon>Dikarya</taxon>
        <taxon>Basidiomycota</taxon>
        <taxon>Agaricomycotina</taxon>
        <taxon>Agaricomycetes</taxon>
        <taxon>Agaricomycetidae</taxon>
        <taxon>Agaricales</taxon>
        <taxon>Agaricineae</taxon>
        <taxon>Psathyrellaceae</taxon>
        <taxon>Coprinopsis</taxon>
    </lineage>
</organism>
<dbReference type="OrthoDB" id="2963168at2759"/>